<gene>
    <name evidence="5" type="ORF">FHP88_15845</name>
</gene>
<evidence type="ECO:0000256" key="3">
    <source>
        <dbReference type="ARBA" id="ARBA00023163"/>
    </source>
</evidence>
<dbReference type="InterPro" id="IPR019888">
    <property type="entry name" value="Tscrpt_reg_AsnC-like"/>
</dbReference>
<sequence length="169" mass="18842">MKVMHDKRLDTADIRILAHLLKNAKASNHELAEVAFLSPSQCHRRVKRLESLQIIRGYTVQLDPQALGQEITIFVNVSLDAHGSNPALRFSESIRGVPEVIECFSLTGETDYLIKARLPSLKAMSEFLMHRLMSVPGVGSIKTSVVVEEIECLPSLPADLLEQARREAQ</sequence>
<evidence type="ECO:0000259" key="4">
    <source>
        <dbReference type="PROSITE" id="PS50956"/>
    </source>
</evidence>
<dbReference type="InterPro" id="IPR019887">
    <property type="entry name" value="Tscrpt_reg_AsnC/Lrp_C"/>
</dbReference>
<dbReference type="Pfam" id="PF13412">
    <property type="entry name" value="HTH_24"/>
    <property type="match status" value="1"/>
</dbReference>
<dbReference type="GO" id="GO:0043200">
    <property type="term" value="P:response to amino acid"/>
    <property type="evidence" value="ECO:0007669"/>
    <property type="project" value="TreeGrafter"/>
</dbReference>
<evidence type="ECO:0000313" key="5">
    <source>
        <dbReference type="EMBL" id="TVO70923.1"/>
    </source>
</evidence>
<dbReference type="OrthoDB" id="166264at2"/>
<dbReference type="InterPro" id="IPR036390">
    <property type="entry name" value="WH_DNA-bd_sf"/>
</dbReference>
<dbReference type="EMBL" id="VMNH01000023">
    <property type="protein sequence ID" value="TVO70923.1"/>
    <property type="molecule type" value="Genomic_DNA"/>
</dbReference>
<evidence type="ECO:0000256" key="2">
    <source>
        <dbReference type="ARBA" id="ARBA00023125"/>
    </source>
</evidence>
<dbReference type="Gene3D" id="1.10.10.10">
    <property type="entry name" value="Winged helix-like DNA-binding domain superfamily/Winged helix DNA-binding domain"/>
    <property type="match status" value="1"/>
</dbReference>
<reference evidence="5 6" key="1">
    <citation type="submission" date="2019-07" db="EMBL/GenBank/DDBJ databases">
        <title>The pathways for chlorine oxyanion respiration interact through the shared metabolite chlorate.</title>
        <authorList>
            <person name="Barnum T.P."/>
            <person name="Cheng Y."/>
            <person name="Hill K.A."/>
            <person name="Lucas L.N."/>
            <person name="Carlson H.K."/>
            <person name="Coates J.D."/>
        </authorList>
    </citation>
    <scope>NUCLEOTIDE SEQUENCE [LARGE SCALE GENOMIC DNA]</scope>
    <source>
        <strain evidence="5 6">BK-1</strain>
    </source>
</reference>
<keyword evidence="1" id="KW-0805">Transcription regulation</keyword>
<comment type="caution">
    <text evidence="5">The sequence shown here is derived from an EMBL/GenBank/DDBJ whole genome shotgun (WGS) entry which is preliminary data.</text>
</comment>
<dbReference type="SUPFAM" id="SSF54909">
    <property type="entry name" value="Dimeric alpha+beta barrel"/>
    <property type="match status" value="1"/>
</dbReference>
<proteinExistence type="predicted"/>
<feature type="domain" description="HTH asnC-type" evidence="4">
    <location>
        <begin position="9"/>
        <end position="70"/>
    </location>
</feature>
<evidence type="ECO:0000256" key="1">
    <source>
        <dbReference type="ARBA" id="ARBA00023015"/>
    </source>
</evidence>
<dbReference type="Gene3D" id="3.30.70.920">
    <property type="match status" value="1"/>
</dbReference>
<dbReference type="SUPFAM" id="SSF46785">
    <property type="entry name" value="Winged helix' DNA-binding domain"/>
    <property type="match status" value="1"/>
</dbReference>
<name>A0A557S0G8_9GAMM</name>
<dbReference type="GO" id="GO:0043565">
    <property type="term" value="F:sequence-specific DNA binding"/>
    <property type="evidence" value="ECO:0007669"/>
    <property type="project" value="InterPro"/>
</dbReference>
<protein>
    <submittedName>
        <fullName evidence="5">Lrp/AsnC family transcriptional regulator</fullName>
    </submittedName>
</protein>
<dbReference type="PRINTS" id="PR00033">
    <property type="entry name" value="HTHASNC"/>
</dbReference>
<dbReference type="SMART" id="SM00344">
    <property type="entry name" value="HTH_ASNC"/>
    <property type="match status" value="1"/>
</dbReference>
<dbReference type="GO" id="GO:0005829">
    <property type="term" value="C:cytosol"/>
    <property type="evidence" value="ECO:0007669"/>
    <property type="project" value="TreeGrafter"/>
</dbReference>
<keyword evidence="6" id="KW-1185">Reference proteome</keyword>
<organism evidence="5 6">
    <name type="scientific">Sedimenticola selenatireducens</name>
    <dbReference type="NCBI Taxonomy" id="191960"/>
    <lineage>
        <taxon>Bacteria</taxon>
        <taxon>Pseudomonadati</taxon>
        <taxon>Pseudomonadota</taxon>
        <taxon>Gammaproteobacteria</taxon>
        <taxon>Chromatiales</taxon>
        <taxon>Sedimenticolaceae</taxon>
        <taxon>Sedimenticola</taxon>
    </lineage>
</organism>
<dbReference type="InterPro" id="IPR000485">
    <property type="entry name" value="AsnC-type_HTH_dom"/>
</dbReference>
<dbReference type="InterPro" id="IPR011008">
    <property type="entry name" value="Dimeric_a/b-barrel"/>
</dbReference>
<keyword evidence="2" id="KW-0238">DNA-binding</keyword>
<dbReference type="InterPro" id="IPR036388">
    <property type="entry name" value="WH-like_DNA-bd_sf"/>
</dbReference>
<keyword evidence="3" id="KW-0804">Transcription</keyword>
<dbReference type="PANTHER" id="PTHR30154:SF34">
    <property type="entry name" value="TRANSCRIPTIONAL REGULATOR AZLB"/>
    <property type="match status" value="1"/>
</dbReference>
<dbReference type="Pfam" id="PF01037">
    <property type="entry name" value="AsnC_trans_reg"/>
    <property type="match status" value="1"/>
</dbReference>
<evidence type="ECO:0000313" key="6">
    <source>
        <dbReference type="Proteomes" id="UP000316649"/>
    </source>
</evidence>
<accession>A0A557S0G8</accession>
<dbReference type="Proteomes" id="UP000316649">
    <property type="component" value="Unassembled WGS sequence"/>
</dbReference>
<dbReference type="AlphaFoldDB" id="A0A557S0G8"/>
<dbReference type="PROSITE" id="PS50956">
    <property type="entry name" value="HTH_ASNC_2"/>
    <property type="match status" value="1"/>
</dbReference>
<dbReference type="PANTHER" id="PTHR30154">
    <property type="entry name" value="LEUCINE-RESPONSIVE REGULATORY PROTEIN"/>
    <property type="match status" value="1"/>
</dbReference>